<protein>
    <submittedName>
        <fullName evidence="2">Uncharacterized protein</fullName>
    </submittedName>
</protein>
<evidence type="ECO:0000313" key="3">
    <source>
        <dbReference type="Proteomes" id="UP001244586"/>
    </source>
</evidence>
<sequence>MNFLYSRNNAKFHVVLSGQNCPNFYAGLLPTTLNTISYTPTAIARNGDWFKVDLNTLTDVTNPILELERKVNTSLPTISAVQYKDIKYLIFKRQSDDFYYIQKVLPSAKIYRKTLSFSNQPEVLDNPIVVLTDSPDAIFDKNTGHLYFKSLSAMNSIFKGLNTLYRAATTAEVTQFFQLGSLLAVDPSYTEDKVGIPNRKNIAKALDTYNSYSPQVQNSLHSYIQTLGLPTDANGKYTITDEESLKNFVYAIQERFYTTQASTEKRLAQAYVPV</sequence>
<reference evidence="1" key="1">
    <citation type="submission" date="2022-09" db="EMBL/GenBank/DDBJ databases">
        <title>Intensive care unit water sources are persistently colonized with multi-drug resistant bacteria and are the site of extensive horizontal gene transfer of antibiotic resistance genes.</title>
        <authorList>
            <person name="Diorio-Toth L."/>
        </authorList>
    </citation>
    <scope>NUCLEOTIDE SEQUENCE</scope>
    <source>
        <strain evidence="1">GD04065</strain>
    </source>
</reference>
<dbReference type="EMBL" id="CP121776">
    <property type="protein sequence ID" value="WMG19081.1"/>
    <property type="molecule type" value="Genomic_DNA"/>
</dbReference>
<gene>
    <name evidence="1" type="ORF">N7566_07655</name>
    <name evidence="2" type="ORF">QBJ73_05790</name>
</gene>
<dbReference type="EMBL" id="JAOECG010000007">
    <property type="protein sequence ID" value="MDG9786867.1"/>
    <property type="molecule type" value="Genomic_DNA"/>
</dbReference>
<evidence type="ECO:0000313" key="1">
    <source>
        <dbReference type="EMBL" id="MDG9786867.1"/>
    </source>
</evidence>
<organism evidence="2 3">
    <name type="scientific">Acinetobacter johnsonii</name>
    <dbReference type="NCBI Taxonomy" id="40214"/>
    <lineage>
        <taxon>Bacteria</taxon>
        <taxon>Pseudomonadati</taxon>
        <taxon>Pseudomonadota</taxon>
        <taxon>Gammaproteobacteria</taxon>
        <taxon>Moraxellales</taxon>
        <taxon>Moraxellaceae</taxon>
        <taxon>Acinetobacter</taxon>
    </lineage>
</organism>
<dbReference type="Proteomes" id="UP001244586">
    <property type="component" value="Chromosome"/>
</dbReference>
<dbReference type="AlphaFoldDB" id="A0AAJ6IG50"/>
<dbReference type="Proteomes" id="UP001157887">
    <property type="component" value="Unassembled WGS sequence"/>
</dbReference>
<proteinExistence type="predicted"/>
<accession>A0AAJ6IG50</accession>
<reference evidence="2 3" key="2">
    <citation type="submission" date="2023-04" db="EMBL/GenBank/DDBJ databases">
        <title>Acinetobacter johnsonii isolate AYTCM encoding NDM-1, OXA-58 and PER-1.</title>
        <authorList>
            <person name="Tian C."/>
            <person name="Wang S."/>
            <person name="Fan X."/>
            <person name="Xia D."/>
        </authorList>
    </citation>
    <scope>NUCLEOTIDE SEQUENCE [LARGE SCALE GENOMIC DNA]</scope>
    <source>
        <strain evidence="2 3">AYTCM</strain>
    </source>
</reference>
<name>A0AAJ6IG50_ACIJO</name>
<evidence type="ECO:0000313" key="2">
    <source>
        <dbReference type="EMBL" id="WMG19081.1"/>
    </source>
</evidence>
<dbReference type="RefSeq" id="WP_058951575.1">
    <property type="nucleotide sequence ID" value="NZ_CP037424.1"/>
</dbReference>
<keyword evidence="3" id="KW-1185">Reference proteome</keyword>